<name>A0A9D1G252_9FIRM</name>
<proteinExistence type="predicted"/>
<dbReference type="Pfam" id="PF13407">
    <property type="entry name" value="Peripla_BP_4"/>
    <property type="match status" value="1"/>
</dbReference>
<feature type="domain" description="HTH lacI-type" evidence="4">
    <location>
        <begin position="7"/>
        <end position="61"/>
    </location>
</feature>
<evidence type="ECO:0000256" key="3">
    <source>
        <dbReference type="ARBA" id="ARBA00023163"/>
    </source>
</evidence>
<dbReference type="EMBL" id="DVJN01000217">
    <property type="protein sequence ID" value="HIS93602.1"/>
    <property type="molecule type" value="Genomic_DNA"/>
</dbReference>
<dbReference type="InterPro" id="IPR028082">
    <property type="entry name" value="Peripla_BP_I"/>
</dbReference>
<organism evidence="5 6">
    <name type="scientific">Candidatus Alectryocaccomicrobium excrementavium</name>
    <dbReference type="NCBI Taxonomy" id="2840668"/>
    <lineage>
        <taxon>Bacteria</taxon>
        <taxon>Bacillati</taxon>
        <taxon>Bacillota</taxon>
        <taxon>Clostridia</taxon>
        <taxon>Candidatus Alectryocaccomicrobium</taxon>
    </lineage>
</organism>
<gene>
    <name evidence="5" type="ORF">IAA84_11340</name>
</gene>
<dbReference type="CDD" id="cd01392">
    <property type="entry name" value="HTH_LacI"/>
    <property type="match status" value="1"/>
</dbReference>
<evidence type="ECO:0000256" key="2">
    <source>
        <dbReference type="ARBA" id="ARBA00023125"/>
    </source>
</evidence>
<dbReference type="Pfam" id="PF00356">
    <property type="entry name" value="LacI"/>
    <property type="match status" value="1"/>
</dbReference>
<dbReference type="SUPFAM" id="SSF47413">
    <property type="entry name" value="lambda repressor-like DNA-binding domains"/>
    <property type="match status" value="1"/>
</dbReference>
<dbReference type="GO" id="GO:0003700">
    <property type="term" value="F:DNA-binding transcription factor activity"/>
    <property type="evidence" value="ECO:0007669"/>
    <property type="project" value="TreeGrafter"/>
</dbReference>
<sequence length="372" mass="41920">MDGINKASIYTIAQRVGVSAATVSRALSGQGRVRPETRQRILAAAEELNYRPSRLARRLSGPEITIVVFYAGMHLEEFGLDIFRGAYDACQELADYHVRVRMCYLPNMMNFRAKECEVEQIIRILESGVRGAINLPIFSDEAQNARIQQVVQERGIALAQTVHSRDKGNPIFSYQSDVYTAGAIAAELLWNILGDGGKVSIFTTQKDLPFYAAGIRGFRDAMQRYPLDLLVIYENYDDRQIAYHATDALLRNYPDVRGIFVGSANSKTVCQRIAESPHPEEISLITSDLYPELVPYIERRMVRATIIQAQYTQAFEAFRALANYLITHIPAEQPVRMVRPQIVLHSNVEQFLTPMSDKRVAACLAAIERIET</sequence>
<reference evidence="5" key="2">
    <citation type="journal article" date="2021" name="PeerJ">
        <title>Extensive microbial diversity within the chicken gut microbiome revealed by metagenomics and culture.</title>
        <authorList>
            <person name="Gilroy R."/>
            <person name="Ravi A."/>
            <person name="Getino M."/>
            <person name="Pursley I."/>
            <person name="Horton D.L."/>
            <person name="Alikhan N.F."/>
            <person name="Baker D."/>
            <person name="Gharbi K."/>
            <person name="Hall N."/>
            <person name="Watson M."/>
            <person name="Adriaenssens E.M."/>
            <person name="Foster-Nyarko E."/>
            <person name="Jarju S."/>
            <person name="Secka A."/>
            <person name="Antonio M."/>
            <person name="Oren A."/>
            <person name="Chaudhuri R.R."/>
            <person name="La Ragione R."/>
            <person name="Hildebrand F."/>
            <person name="Pallen M.J."/>
        </authorList>
    </citation>
    <scope>NUCLEOTIDE SEQUENCE</scope>
    <source>
        <strain evidence="5">13766</strain>
    </source>
</reference>
<comment type="caution">
    <text evidence="5">The sequence shown here is derived from an EMBL/GenBank/DDBJ whole genome shotgun (WGS) entry which is preliminary data.</text>
</comment>
<dbReference type="PANTHER" id="PTHR30146">
    <property type="entry name" value="LACI-RELATED TRANSCRIPTIONAL REPRESSOR"/>
    <property type="match status" value="1"/>
</dbReference>
<dbReference type="GO" id="GO:0000976">
    <property type="term" value="F:transcription cis-regulatory region binding"/>
    <property type="evidence" value="ECO:0007669"/>
    <property type="project" value="TreeGrafter"/>
</dbReference>
<accession>A0A9D1G252</accession>
<evidence type="ECO:0000259" key="4">
    <source>
        <dbReference type="PROSITE" id="PS50932"/>
    </source>
</evidence>
<dbReference type="Gene3D" id="3.40.50.2300">
    <property type="match status" value="2"/>
</dbReference>
<keyword evidence="3" id="KW-0804">Transcription</keyword>
<keyword evidence="2 5" id="KW-0238">DNA-binding</keyword>
<keyword evidence="1" id="KW-0805">Transcription regulation</keyword>
<evidence type="ECO:0000313" key="5">
    <source>
        <dbReference type="EMBL" id="HIS93602.1"/>
    </source>
</evidence>
<dbReference type="InterPro" id="IPR010982">
    <property type="entry name" value="Lambda_DNA-bd_dom_sf"/>
</dbReference>
<dbReference type="InterPro" id="IPR000843">
    <property type="entry name" value="HTH_LacI"/>
</dbReference>
<evidence type="ECO:0000313" key="6">
    <source>
        <dbReference type="Proteomes" id="UP000824140"/>
    </source>
</evidence>
<reference evidence="5" key="1">
    <citation type="submission" date="2020-10" db="EMBL/GenBank/DDBJ databases">
        <authorList>
            <person name="Gilroy R."/>
        </authorList>
    </citation>
    <scope>NUCLEOTIDE SEQUENCE</scope>
    <source>
        <strain evidence="5">13766</strain>
    </source>
</reference>
<dbReference type="SUPFAM" id="SSF53822">
    <property type="entry name" value="Periplasmic binding protein-like I"/>
    <property type="match status" value="1"/>
</dbReference>
<protein>
    <submittedName>
        <fullName evidence="5">LacI family DNA-binding transcriptional regulator</fullName>
    </submittedName>
</protein>
<dbReference type="InterPro" id="IPR025997">
    <property type="entry name" value="SBP_2_dom"/>
</dbReference>
<dbReference type="PROSITE" id="PS50932">
    <property type="entry name" value="HTH_LACI_2"/>
    <property type="match status" value="1"/>
</dbReference>
<dbReference type="SMART" id="SM00354">
    <property type="entry name" value="HTH_LACI"/>
    <property type="match status" value="1"/>
</dbReference>
<evidence type="ECO:0000256" key="1">
    <source>
        <dbReference type="ARBA" id="ARBA00023015"/>
    </source>
</evidence>
<dbReference type="Proteomes" id="UP000824140">
    <property type="component" value="Unassembled WGS sequence"/>
</dbReference>
<dbReference type="Gene3D" id="1.10.260.40">
    <property type="entry name" value="lambda repressor-like DNA-binding domains"/>
    <property type="match status" value="1"/>
</dbReference>
<dbReference type="AlphaFoldDB" id="A0A9D1G252"/>
<dbReference type="PANTHER" id="PTHR30146:SF152">
    <property type="entry name" value="TRANSCRIPTIONAL REGULATORY PROTEIN"/>
    <property type="match status" value="1"/>
</dbReference>